<proteinExistence type="predicted"/>
<reference evidence="2" key="1">
    <citation type="submission" date="2022-01" db="EMBL/GenBank/DDBJ databases">
        <authorList>
            <person name="King R."/>
        </authorList>
    </citation>
    <scope>NUCLEOTIDE SEQUENCE</scope>
</reference>
<feature type="region of interest" description="Disordered" evidence="1">
    <location>
        <begin position="18"/>
        <end position="110"/>
    </location>
</feature>
<keyword evidence="3" id="KW-1185">Reference proteome</keyword>
<dbReference type="EMBL" id="OU895878">
    <property type="protein sequence ID" value="CAG9806020.1"/>
    <property type="molecule type" value="Genomic_DNA"/>
</dbReference>
<evidence type="ECO:0000313" key="3">
    <source>
        <dbReference type="Proteomes" id="UP001153620"/>
    </source>
</evidence>
<name>A0A9N9WVX4_9DIPT</name>
<dbReference type="AlphaFoldDB" id="A0A9N9WVX4"/>
<accession>A0A9N9WVX4</accession>
<dbReference type="OrthoDB" id="6819088at2759"/>
<dbReference type="Proteomes" id="UP001153620">
    <property type="component" value="Chromosome 2"/>
</dbReference>
<organism evidence="2 3">
    <name type="scientific">Chironomus riparius</name>
    <dbReference type="NCBI Taxonomy" id="315576"/>
    <lineage>
        <taxon>Eukaryota</taxon>
        <taxon>Metazoa</taxon>
        <taxon>Ecdysozoa</taxon>
        <taxon>Arthropoda</taxon>
        <taxon>Hexapoda</taxon>
        <taxon>Insecta</taxon>
        <taxon>Pterygota</taxon>
        <taxon>Neoptera</taxon>
        <taxon>Endopterygota</taxon>
        <taxon>Diptera</taxon>
        <taxon>Nematocera</taxon>
        <taxon>Chironomoidea</taxon>
        <taxon>Chironomidae</taxon>
        <taxon>Chironominae</taxon>
        <taxon>Chironomus</taxon>
    </lineage>
</organism>
<gene>
    <name evidence="2" type="ORF">CHIRRI_LOCUS8885</name>
</gene>
<evidence type="ECO:0000256" key="1">
    <source>
        <dbReference type="SAM" id="MobiDB-lite"/>
    </source>
</evidence>
<feature type="compositionally biased region" description="Low complexity" evidence="1">
    <location>
        <begin position="340"/>
        <end position="350"/>
    </location>
</feature>
<evidence type="ECO:0000313" key="2">
    <source>
        <dbReference type="EMBL" id="CAG9806020.1"/>
    </source>
</evidence>
<feature type="compositionally biased region" description="Acidic residues" evidence="1">
    <location>
        <begin position="68"/>
        <end position="77"/>
    </location>
</feature>
<feature type="region of interest" description="Disordered" evidence="1">
    <location>
        <begin position="337"/>
        <end position="356"/>
    </location>
</feature>
<feature type="compositionally biased region" description="Low complexity" evidence="1">
    <location>
        <begin position="34"/>
        <end position="46"/>
    </location>
</feature>
<reference evidence="2" key="2">
    <citation type="submission" date="2022-10" db="EMBL/GenBank/DDBJ databases">
        <authorList>
            <consortium name="ENA_rothamsted_submissions"/>
            <consortium name="culmorum"/>
            <person name="King R."/>
        </authorList>
    </citation>
    <scope>NUCLEOTIDE SEQUENCE</scope>
</reference>
<sequence length="356" mass="40341">MALNIIFDEFGFLESDSDVGSKLSPMLKQPPISPIESESSSGISSLDSDDLKKQLLSSPPTISNSHDDQDDDDDERESNDANDGMFNEKEDESDDFEDNGKETSIEEVPMPIAPPPVKVIYQNRNILNLGDNIWSSGRFVQYTMLPDNNLSCFFQNRAQYWRLGSSSGSEKHDSLEKCSCCDFCYPSIYHQQLIQNGQYPAKKNAITDSLLTFLKIHHVDFNNTMPNSNDNNNNINSKNINNNINNNNSNIIGNNKQRMYNNNTPYAAYQIMQQQQQQQQYHNNGYHNSTMNGPNQQMSSFNNNGYSGGFNNNNRTSALSALNMMNQSRNVSNAFPQTMNNNSRLYNNNNGLYKQF</sequence>
<protein>
    <submittedName>
        <fullName evidence="2">Uncharacterized protein</fullName>
    </submittedName>
</protein>